<organism evidence="8 9">
    <name type="scientific">Desulfacinum hydrothermale DSM 13146</name>
    <dbReference type="NCBI Taxonomy" id="1121390"/>
    <lineage>
        <taxon>Bacteria</taxon>
        <taxon>Pseudomonadati</taxon>
        <taxon>Thermodesulfobacteriota</taxon>
        <taxon>Syntrophobacteria</taxon>
        <taxon>Syntrophobacterales</taxon>
        <taxon>Syntrophobacteraceae</taxon>
        <taxon>Desulfacinum</taxon>
    </lineage>
</organism>
<dbReference type="Proteomes" id="UP000192783">
    <property type="component" value="Unassembled WGS sequence"/>
</dbReference>
<feature type="transmembrane region" description="Helical" evidence="7">
    <location>
        <begin position="271"/>
        <end position="293"/>
    </location>
</feature>
<dbReference type="EMBL" id="FWXF01000015">
    <property type="protein sequence ID" value="SMC25978.1"/>
    <property type="molecule type" value="Genomic_DNA"/>
</dbReference>
<feature type="transmembrane region" description="Helical" evidence="7">
    <location>
        <begin position="230"/>
        <end position="250"/>
    </location>
</feature>
<keyword evidence="5 7" id="KW-1133">Transmembrane helix</keyword>
<comment type="similarity">
    <text evidence="2">Belongs to the UPF0719 family.</text>
</comment>
<reference evidence="8 9" key="1">
    <citation type="submission" date="2017-04" db="EMBL/GenBank/DDBJ databases">
        <authorList>
            <person name="Afonso C.L."/>
            <person name="Miller P.J."/>
            <person name="Scott M.A."/>
            <person name="Spackman E."/>
            <person name="Goraichik I."/>
            <person name="Dimitrov K.M."/>
            <person name="Suarez D.L."/>
            <person name="Swayne D.E."/>
        </authorList>
    </citation>
    <scope>NUCLEOTIDE SEQUENCE [LARGE SCALE GENOMIC DNA]</scope>
    <source>
        <strain evidence="8 9">DSM 13146</strain>
    </source>
</reference>
<feature type="transmembrane region" description="Helical" evidence="7">
    <location>
        <begin position="132"/>
        <end position="153"/>
    </location>
</feature>
<evidence type="ECO:0000256" key="7">
    <source>
        <dbReference type="SAM" id="Phobius"/>
    </source>
</evidence>
<dbReference type="AlphaFoldDB" id="A0A1W1XR50"/>
<evidence type="ECO:0000313" key="9">
    <source>
        <dbReference type="Proteomes" id="UP000192783"/>
    </source>
</evidence>
<keyword evidence="3" id="KW-1003">Cell membrane</keyword>
<evidence type="ECO:0000256" key="5">
    <source>
        <dbReference type="ARBA" id="ARBA00022989"/>
    </source>
</evidence>
<evidence type="ECO:0000256" key="1">
    <source>
        <dbReference type="ARBA" id="ARBA00004651"/>
    </source>
</evidence>
<evidence type="ECO:0000256" key="2">
    <source>
        <dbReference type="ARBA" id="ARBA00005779"/>
    </source>
</evidence>
<protein>
    <recommendedName>
        <fullName evidence="10">DUF350 domain-containing protein</fullName>
    </recommendedName>
</protein>
<evidence type="ECO:0000256" key="6">
    <source>
        <dbReference type="ARBA" id="ARBA00023136"/>
    </source>
</evidence>
<dbReference type="RefSeq" id="WP_084058245.1">
    <property type="nucleotide sequence ID" value="NZ_FWXF01000015.1"/>
</dbReference>
<dbReference type="STRING" id="1121390.SAMN02746041_02482"/>
<evidence type="ECO:0000313" key="8">
    <source>
        <dbReference type="EMBL" id="SMC25978.1"/>
    </source>
</evidence>
<evidence type="ECO:0008006" key="10">
    <source>
        <dbReference type="Google" id="ProtNLM"/>
    </source>
</evidence>
<feature type="transmembrane region" description="Helical" evidence="7">
    <location>
        <begin position="12"/>
        <end position="40"/>
    </location>
</feature>
<comment type="subcellular location">
    <subcellularLocation>
        <location evidence="1">Cell membrane</location>
        <topology evidence="1">Multi-pass membrane protein</topology>
    </subcellularLocation>
</comment>
<feature type="transmembrane region" description="Helical" evidence="7">
    <location>
        <begin position="159"/>
        <end position="176"/>
    </location>
</feature>
<dbReference type="InterPro" id="IPR007140">
    <property type="entry name" value="DUF350"/>
</dbReference>
<keyword evidence="9" id="KW-1185">Reference proteome</keyword>
<evidence type="ECO:0000256" key="3">
    <source>
        <dbReference type="ARBA" id="ARBA00022475"/>
    </source>
</evidence>
<feature type="transmembrane region" description="Helical" evidence="7">
    <location>
        <begin position="87"/>
        <end position="111"/>
    </location>
</feature>
<dbReference type="PANTHER" id="PTHR40043">
    <property type="entry name" value="UPF0719 INNER MEMBRANE PROTEIN YJFL"/>
    <property type="match status" value="1"/>
</dbReference>
<feature type="transmembrane region" description="Helical" evidence="7">
    <location>
        <begin position="197"/>
        <end position="218"/>
    </location>
</feature>
<proteinExistence type="inferred from homology"/>
<dbReference type="PANTHER" id="PTHR40043:SF1">
    <property type="entry name" value="UPF0719 INNER MEMBRANE PROTEIN YJFL"/>
    <property type="match status" value="1"/>
</dbReference>
<feature type="transmembrane region" description="Helical" evidence="7">
    <location>
        <begin position="60"/>
        <end position="81"/>
    </location>
</feature>
<keyword evidence="4 7" id="KW-0812">Transmembrane</keyword>
<dbReference type="GO" id="GO:0005886">
    <property type="term" value="C:plasma membrane"/>
    <property type="evidence" value="ECO:0007669"/>
    <property type="project" value="UniProtKB-SubCell"/>
</dbReference>
<dbReference type="Pfam" id="PF03994">
    <property type="entry name" value="DUF350"/>
    <property type="match status" value="2"/>
</dbReference>
<name>A0A1W1XR50_9BACT</name>
<dbReference type="OrthoDB" id="5416313at2"/>
<keyword evidence="6 7" id="KW-0472">Membrane</keyword>
<gene>
    <name evidence="8" type="ORF">SAMN02746041_02482</name>
</gene>
<accession>A0A1W1XR50</accession>
<sequence length="294" mass="30973">MAPTSSALGVTFGAVAGFWASSIVFVLLALALMAAGRGLFGLFNRRFNLRRQLVELDNPAVALVLSGYLMGLATALGGALIGPSVGFVASLVDLILYGILAIVLLHVSAWLNDRLILYRFDNVKEIIQDRNCGAGVVMAANHLAVGLVVFGAVSGEGSVLSALVFWGLGQAALVLVTRLYDALTPYDLHGEVEKDNVAVGVAFAGVLVATGNIVRYGIQGDLVAWGRDLAFFGAVLLFGVVMLPVTRWVGDKLILRGRSLTDELVNQEVPNLGAGILEASIYVAMSFLIGWAVS</sequence>
<evidence type="ECO:0000256" key="4">
    <source>
        <dbReference type="ARBA" id="ARBA00022692"/>
    </source>
</evidence>